<keyword evidence="2" id="KW-0732">Signal</keyword>
<evidence type="ECO:0000313" key="3">
    <source>
        <dbReference type="EMBL" id="KAF2877242.1"/>
    </source>
</evidence>
<evidence type="ECO:0008006" key="5">
    <source>
        <dbReference type="Google" id="ProtNLM"/>
    </source>
</evidence>
<evidence type="ECO:0000313" key="4">
    <source>
        <dbReference type="Proteomes" id="UP000481861"/>
    </source>
</evidence>
<dbReference type="Proteomes" id="UP000481861">
    <property type="component" value="Unassembled WGS sequence"/>
</dbReference>
<sequence length="191" mass="21151">MYGHVRVCMYVRLRPVLCSMVLRAACTDICTYVCMYVCKHRGPSHRGAEGGVPVCAIRSERKLWAPTATPPHPRSPPPSTQRAKTQASSLGNGLGWAVMSCSGRQSCEREFRATRPRVCFAFGQRQFCGTRGQSQNSVLPARLSSAVVGWVAFCLCNNQHETRRDAGSSPPEPSPSRRLPHCFHNHVQQLN</sequence>
<gene>
    <name evidence="3" type="ORF">BDV95DRAFT_141680</name>
</gene>
<dbReference type="EMBL" id="JAADJZ010000002">
    <property type="protein sequence ID" value="KAF2877242.1"/>
    <property type="molecule type" value="Genomic_DNA"/>
</dbReference>
<comment type="caution">
    <text evidence="3">The sequence shown here is derived from an EMBL/GenBank/DDBJ whole genome shotgun (WGS) entry which is preliminary data.</text>
</comment>
<feature type="chain" id="PRO_5028865568" description="Secreted protein" evidence="2">
    <location>
        <begin position="19"/>
        <end position="191"/>
    </location>
</feature>
<evidence type="ECO:0000256" key="2">
    <source>
        <dbReference type="SAM" id="SignalP"/>
    </source>
</evidence>
<accession>A0A7C8MMS2</accession>
<feature type="signal peptide" evidence="2">
    <location>
        <begin position="1"/>
        <end position="18"/>
    </location>
</feature>
<dbReference type="AlphaFoldDB" id="A0A7C8MMS2"/>
<protein>
    <recommendedName>
        <fullName evidence="5">Secreted protein</fullName>
    </recommendedName>
</protein>
<feature type="compositionally biased region" description="Pro residues" evidence="1">
    <location>
        <begin position="68"/>
        <end position="79"/>
    </location>
</feature>
<feature type="region of interest" description="Disordered" evidence="1">
    <location>
        <begin position="65"/>
        <end position="87"/>
    </location>
</feature>
<feature type="region of interest" description="Disordered" evidence="1">
    <location>
        <begin position="161"/>
        <end position="181"/>
    </location>
</feature>
<reference evidence="3 4" key="1">
    <citation type="submission" date="2020-01" db="EMBL/GenBank/DDBJ databases">
        <authorList>
            <consortium name="DOE Joint Genome Institute"/>
            <person name="Haridas S."/>
            <person name="Albert R."/>
            <person name="Binder M."/>
            <person name="Bloem J."/>
            <person name="Labutti K."/>
            <person name="Salamov A."/>
            <person name="Andreopoulos B."/>
            <person name="Baker S.E."/>
            <person name="Barry K."/>
            <person name="Bills G."/>
            <person name="Bluhm B.H."/>
            <person name="Cannon C."/>
            <person name="Castanera R."/>
            <person name="Culley D.E."/>
            <person name="Daum C."/>
            <person name="Ezra D."/>
            <person name="Gonzalez J.B."/>
            <person name="Henrissat B."/>
            <person name="Kuo A."/>
            <person name="Liang C."/>
            <person name="Lipzen A."/>
            <person name="Lutzoni F."/>
            <person name="Magnuson J."/>
            <person name="Mondo S."/>
            <person name="Nolan M."/>
            <person name="Ohm R."/>
            <person name="Pangilinan J."/>
            <person name="Park H.-J.H."/>
            <person name="Ramirez L."/>
            <person name="Alfaro M."/>
            <person name="Sun H."/>
            <person name="Tritt A."/>
            <person name="Yoshinaga Y."/>
            <person name="Zwiers L.-H.L."/>
            <person name="Turgeon B.G."/>
            <person name="Goodwin S.B."/>
            <person name="Spatafora J.W."/>
            <person name="Crous P.W."/>
            <person name="Grigoriev I.V."/>
        </authorList>
    </citation>
    <scope>NUCLEOTIDE SEQUENCE [LARGE SCALE GENOMIC DNA]</scope>
    <source>
        <strain evidence="3 4">CBS 611.86</strain>
    </source>
</reference>
<organism evidence="3 4">
    <name type="scientific">Massariosphaeria phaeospora</name>
    <dbReference type="NCBI Taxonomy" id="100035"/>
    <lineage>
        <taxon>Eukaryota</taxon>
        <taxon>Fungi</taxon>
        <taxon>Dikarya</taxon>
        <taxon>Ascomycota</taxon>
        <taxon>Pezizomycotina</taxon>
        <taxon>Dothideomycetes</taxon>
        <taxon>Pleosporomycetidae</taxon>
        <taxon>Pleosporales</taxon>
        <taxon>Pleosporales incertae sedis</taxon>
        <taxon>Massariosphaeria</taxon>
    </lineage>
</organism>
<name>A0A7C8MMS2_9PLEO</name>
<evidence type="ECO:0000256" key="1">
    <source>
        <dbReference type="SAM" id="MobiDB-lite"/>
    </source>
</evidence>
<proteinExistence type="predicted"/>
<keyword evidence="4" id="KW-1185">Reference proteome</keyword>